<gene>
    <name evidence="2" type="ORF">PsYK624_098260</name>
</gene>
<dbReference type="Proteomes" id="UP000703269">
    <property type="component" value="Unassembled WGS sequence"/>
</dbReference>
<keyword evidence="3" id="KW-1185">Reference proteome</keyword>
<feature type="region of interest" description="Disordered" evidence="1">
    <location>
        <begin position="37"/>
        <end position="75"/>
    </location>
</feature>
<sequence>MRDEGQVMLPRSQQTVSLELHNTQVCCDPARAARNKFAGTETASSDDQTAEAASHRPRRRLDLRSVLSSTNPDGD</sequence>
<protein>
    <submittedName>
        <fullName evidence="2">Uncharacterized protein</fullName>
    </submittedName>
</protein>
<evidence type="ECO:0000256" key="1">
    <source>
        <dbReference type="SAM" id="MobiDB-lite"/>
    </source>
</evidence>
<comment type="caution">
    <text evidence="2">The sequence shown here is derived from an EMBL/GenBank/DDBJ whole genome shotgun (WGS) entry which is preliminary data.</text>
</comment>
<organism evidence="2 3">
    <name type="scientific">Phanerochaete sordida</name>
    <dbReference type="NCBI Taxonomy" id="48140"/>
    <lineage>
        <taxon>Eukaryota</taxon>
        <taxon>Fungi</taxon>
        <taxon>Dikarya</taxon>
        <taxon>Basidiomycota</taxon>
        <taxon>Agaricomycotina</taxon>
        <taxon>Agaricomycetes</taxon>
        <taxon>Polyporales</taxon>
        <taxon>Phanerochaetaceae</taxon>
        <taxon>Phanerochaete</taxon>
    </lineage>
</organism>
<evidence type="ECO:0000313" key="3">
    <source>
        <dbReference type="Proteomes" id="UP000703269"/>
    </source>
</evidence>
<name>A0A9P3GEY3_9APHY</name>
<proteinExistence type="predicted"/>
<evidence type="ECO:0000313" key="2">
    <source>
        <dbReference type="EMBL" id="GJE93666.1"/>
    </source>
</evidence>
<dbReference type="EMBL" id="BPQB01000034">
    <property type="protein sequence ID" value="GJE93666.1"/>
    <property type="molecule type" value="Genomic_DNA"/>
</dbReference>
<reference evidence="2 3" key="1">
    <citation type="submission" date="2021-08" db="EMBL/GenBank/DDBJ databases">
        <title>Draft Genome Sequence of Phanerochaete sordida strain YK-624.</title>
        <authorList>
            <person name="Mori T."/>
            <person name="Dohra H."/>
            <person name="Suzuki T."/>
            <person name="Kawagishi H."/>
            <person name="Hirai H."/>
        </authorList>
    </citation>
    <scope>NUCLEOTIDE SEQUENCE [LARGE SCALE GENOMIC DNA]</scope>
    <source>
        <strain evidence="2 3">YK-624</strain>
    </source>
</reference>
<dbReference type="AlphaFoldDB" id="A0A9P3GEY3"/>
<accession>A0A9P3GEY3</accession>